<dbReference type="InterPro" id="IPR036388">
    <property type="entry name" value="WH-like_DNA-bd_sf"/>
</dbReference>
<dbReference type="InterPro" id="IPR036390">
    <property type="entry name" value="WH_DNA-bd_sf"/>
</dbReference>
<keyword evidence="2" id="KW-0238">DNA-binding</keyword>
<accession>A0ABD5YLI5</accession>
<dbReference type="SUPFAM" id="SSF46785">
    <property type="entry name" value="Winged helix' DNA-binding domain"/>
    <property type="match status" value="1"/>
</dbReference>
<keyword evidence="3" id="KW-0804">Transcription</keyword>
<dbReference type="CDD" id="cd00090">
    <property type="entry name" value="HTH_ARSR"/>
    <property type="match status" value="1"/>
</dbReference>
<organism evidence="5 6">
    <name type="scientific">Halocatena marina</name>
    <dbReference type="NCBI Taxonomy" id="2934937"/>
    <lineage>
        <taxon>Archaea</taxon>
        <taxon>Methanobacteriati</taxon>
        <taxon>Methanobacteriota</taxon>
        <taxon>Stenosarchaea group</taxon>
        <taxon>Halobacteria</taxon>
        <taxon>Halobacteriales</taxon>
        <taxon>Natronomonadaceae</taxon>
        <taxon>Halocatena</taxon>
    </lineage>
</organism>
<dbReference type="InterPro" id="IPR002577">
    <property type="entry name" value="HTH_HxlR"/>
</dbReference>
<evidence type="ECO:0000256" key="3">
    <source>
        <dbReference type="ARBA" id="ARBA00023163"/>
    </source>
</evidence>
<gene>
    <name evidence="5" type="ORF">ACFQL7_00570</name>
</gene>
<name>A0ABD5YLI5_9EURY</name>
<dbReference type="Pfam" id="PF01638">
    <property type="entry name" value="HxlR"/>
    <property type="match status" value="1"/>
</dbReference>
<dbReference type="AlphaFoldDB" id="A0ABD5YLI5"/>
<dbReference type="Gene3D" id="1.10.10.10">
    <property type="entry name" value="Winged helix-like DNA-binding domain superfamily/Winged helix DNA-binding domain"/>
    <property type="match status" value="1"/>
</dbReference>
<dbReference type="PROSITE" id="PS51118">
    <property type="entry name" value="HTH_HXLR"/>
    <property type="match status" value="1"/>
</dbReference>
<proteinExistence type="predicted"/>
<protein>
    <submittedName>
        <fullName evidence="5">Winged helix-turn-helix transcriptional regulator</fullName>
    </submittedName>
</protein>
<evidence type="ECO:0000259" key="4">
    <source>
        <dbReference type="PROSITE" id="PS51118"/>
    </source>
</evidence>
<dbReference type="PANTHER" id="PTHR33204:SF18">
    <property type="entry name" value="TRANSCRIPTIONAL REGULATORY PROTEIN"/>
    <property type="match status" value="1"/>
</dbReference>
<evidence type="ECO:0000313" key="6">
    <source>
        <dbReference type="Proteomes" id="UP001596417"/>
    </source>
</evidence>
<dbReference type="RefSeq" id="WP_277999807.1">
    <property type="nucleotide sequence ID" value="NZ_JBHSZC010000001.1"/>
</dbReference>
<dbReference type="PANTHER" id="PTHR33204">
    <property type="entry name" value="TRANSCRIPTIONAL REGULATOR, MARR FAMILY"/>
    <property type="match status" value="1"/>
</dbReference>
<dbReference type="GO" id="GO:0003677">
    <property type="term" value="F:DNA binding"/>
    <property type="evidence" value="ECO:0007669"/>
    <property type="project" value="UniProtKB-KW"/>
</dbReference>
<reference evidence="5 6" key="1">
    <citation type="journal article" date="2019" name="Int. J. Syst. Evol. Microbiol.">
        <title>The Global Catalogue of Microorganisms (GCM) 10K type strain sequencing project: providing services to taxonomists for standard genome sequencing and annotation.</title>
        <authorList>
            <consortium name="The Broad Institute Genomics Platform"/>
            <consortium name="The Broad Institute Genome Sequencing Center for Infectious Disease"/>
            <person name="Wu L."/>
            <person name="Ma J."/>
        </authorList>
    </citation>
    <scope>NUCLEOTIDE SEQUENCE [LARGE SCALE GENOMIC DNA]</scope>
    <source>
        <strain evidence="5 6">RDMS1</strain>
    </source>
</reference>
<keyword evidence="6" id="KW-1185">Reference proteome</keyword>
<dbReference type="Proteomes" id="UP001596417">
    <property type="component" value="Unassembled WGS sequence"/>
</dbReference>
<feature type="domain" description="HTH hxlR-type" evidence="4">
    <location>
        <begin position="1"/>
        <end position="98"/>
    </location>
</feature>
<keyword evidence="1" id="KW-0805">Transcription regulation</keyword>
<dbReference type="InterPro" id="IPR011991">
    <property type="entry name" value="ArsR-like_HTH"/>
</dbReference>
<evidence type="ECO:0000313" key="5">
    <source>
        <dbReference type="EMBL" id="MFC7188498.1"/>
    </source>
</evidence>
<dbReference type="EMBL" id="JBHTAX010000001">
    <property type="protein sequence ID" value="MFC7188498.1"/>
    <property type="molecule type" value="Genomic_DNA"/>
</dbReference>
<evidence type="ECO:0000256" key="1">
    <source>
        <dbReference type="ARBA" id="ARBA00023015"/>
    </source>
</evidence>
<evidence type="ECO:0000256" key="2">
    <source>
        <dbReference type="ARBA" id="ARBA00023125"/>
    </source>
</evidence>
<comment type="caution">
    <text evidence="5">The sequence shown here is derived from an EMBL/GenBank/DDBJ whole genome shotgun (WGS) entry which is preliminary data.</text>
</comment>
<sequence>MAVLLNLLGKKHTIAILHRFSCADDPLRFSDLEEMIDIAPNTLSNRLRELTEAGLLTRQSYDEIPPRVEYESTDKAQDLAPMFWYLGVWTDHHDLESST</sequence>